<evidence type="ECO:0000259" key="14">
    <source>
        <dbReference type="Pfam" id="PF02817"/>
    </source>
</evidence>
<feature type="domain" description="Peripheral subunit-binding (PSBD)" evidence="14">
    <location>
        <begin position="161"/>
        <end position="195"/>
    </location>
</feature>
<evidence type="ECO:0000256" key="5">
    <source>
        <dbReference type="ARBA" id="ARBA00022823"/>
    </source>
</evidence>
<gene>
    <name evidence="15" type="ORF">GNLVRS02_ARAD1A04730g</name>
</gene>
<accession>A0A060SX06</accession>
<feature type="region of interest" description="Disordered" evidence="11">
    <location>
        <begin position="107"/>
        <end position="129"/>
    </location>
</feature>
<evidence type="ECO:0000259" key="12">
    <source>
        <dbReference type="Pfam" id="PF00198"/>
    </source>
</evidence>
<dbReference type="Pfam" id="PF00364">
    <property type="entry name" value="Biotin_lipoyl"/>
    <property type="match status" value="1"/>
</dbReference>
<comment type="similarity">
    <text evidence="3 10">Belongs to the 2-oxoacid dehydrogenase family.</text>
</comment>
<dbReference type="InterPro" id="IPR004167">
    <property type="entry name" value="PSBD"/>
</dbReference>
<reference evidence="15" key="1">
    <citation type="submission" date="2014-02" db="EMBL/GenBank/DDBJ databases">
        <authorList>
            <person name="Genoscope - CEA"/>
        </authorList>
    </citation>
    <scope>NUCLEOTIDE SEQUENCE</scope>
    <source>
        <strain evidence="15">LS3</strain>
    </source>
</reference>
<dbReference type="GO" id="GO:0016407">
    <property type="term" value="F:acetyltransferase activity"/>
    <property type="evidence" value="ECO:0007669"/>
    <property type="project" value="TreeGrafter"/>
</dbReference>
<evidence type="ECO:0000256" key="6">
    <source>
        <dbReference type="ARBA" id="ARBA00022946"/>
    </source>
</evidence>
<dbReference type="InterPro" id="IPR036625">
    <property type="entry name" value="E3-bd_dom_sf"/>
</dbReference>
<feature type="compositionally biased region" description="Low complexity" evidence="11">
    <location>
        <begin position="200"/>
        <end position="211"/>
    </location>
</feature>
<dbReference type="InterPro" id="IPR011053">
    <property type="entry name" value="Single_hybrid_motif"/>
</dbReference>
<feature type="domain" description="Lipoyl-binding" evidence="13">
    <location>
        <begin position="30"/>
        <end position="99"/>
    </location>
</feature>
<evidence type="ECO:0000256" key="7">
    <source>
        <dbReference type="ARBA" id="ARBA00023128"/>
    </source>
</evidence>
<comment type="catalytic activity">
    <reaction evidence="9">
        <text>N(6)-[(R)-dihydrolipoyl]-L-lysyl-[protein] + 2-methylpropanoyl-CoA = N(6)-[(R)-S(8)-2-methylpropanoyldihydrolipoyl]-L-lysyl-[protein] + CoA</text>
        <dbReference type="Rhea" id="RHEA:18865"/>
        <dbReference type="Rhea" id="RHEA-COMP:10475"/>
        <dbReference type="Rhea" id="RHEA-COMP:10497"/>
        <dbReference type="ChEBI" id="CHEBI:57287"/>
        <dbReference type="ChEBI" id="CHEBI:57338"/>
        <dbReference type="ChEBI" id="CHEBI:83100"/>
        <dbReference type="ChEBI" id="CHEBI:83142"/>
        <dbReference type="EC" id="2.3.1.168"/>
    </reaction>
    <physiologicalReaction direction="left-to-right" evidence="9">
        <dbReference type="Rhea" id="RHEA:18866"/>
    </physiologicalReaction>
</comment>
<dbReference type="PANTHER" id="PTHR43178">
    <property type="entry name" value="DIHYDROLIPOAMIDE ACETYLTRANSFERASE COMPONENT OF PYRUVATE DEHYDROGENASE COMPLEX"/>
    <property type="match status" value="1"/>
</dbReference>
<dbReference type="InterPro" id="IPR003016">
    <property type="entry name" value="2-oxoA_DH_lipoyl-BS"/>
</dbReference>
<dbReference type="EC" id="2.3.1.-" evidence="10"/>
<organism evidence="15">
    <name type="scientific">Blastobotrys adeninivorans</name>
    <name type="common">Yeast</name>
    <name type="synonym">Arxula adeninivorans</name>
    <dbReference type="NCBI Taxonomy" id="409370"/>
    <lineage>
        <taxon>Eukaryota</taxon>
        <taxon>Fungi</taxon>
        <taxon>Dikarya</taxon>
        <taxon>Ascomycota</taxon>
        <taxon>Saccharomycotina</taxon>
        <taxon>Dipodascomycetes</taxon>
        <taxon>Dipodascales</taxon>
        <taxon>Trichomonascaceae</taxon>
        <taxon>Blastobotrys</taxon>
    </lineage>
</organism>
<dbReference type="SUPFAM" id="SSF52777">
    <property type="entry name" value="CoA-dependent acyltransferases"/>
    <property type="match status" value="1"/>
</dbReference>
<evidence type="ECO:0000256" key="10">
    <source>
        <dbReference type="RuleBase" id="RU003423"/>
    </source>
</evidence>
<dbReference type="CDD" id="cd06849">
    <property type="entry name" value="lipoyl_domain"/>
    <property type="match status" value="1"/>
</dbReference>
<dbReference type="Gene3D" id="2.40.50.100">
    <property type="match status" value="1"/>
</dbReference>
<dbReference type="PROSITE" id="PS00189">
    <property type="entry name" value="LIPOYL"/>
    <property type="match status" value="1"/>
</dbReference>
<protein>
    <recommendedName>
        <fullName evidence="10">Dihydrolipoamide acetyltransferase component of pyruvate dehydrogenase complex</fullName>
        <ecNumber evidence="10">2.3.1.-</ecNumber>
    </recommendedName>
</protein>
<comment type="cofactor">
    <cofactor evidence="1 10">
        <name>(R)-lipoate</name>
        <dbReference type="ChEBI" id="CHEBI:83088"/>
    </cofactor>
</comment>
<dbReference type="AlphaFoldDB" id="A0A060SX06"/>
<evidence type="ECO:0000256" key="8">
    <source>
        <dbReference type="ARBA" id="ARBA00023315"/>
    </source>
</evidence>
<dbReference type="InterPro" id="IPR000089">
    <property type="entry name" value="Biotin_lipoyl"/>
</dbReference>
<dbReference type="FunFam" id="2.40.50.100:FF:000013">
    <property type="entry name" value="Dihydrolipoamide acetyltransferase component of pyruvate dehydrogenase complex"/>
    <property type="match status" value="1"/>
</dbReference>
<evidence type="ECO:0000256" key="4">
    <source>
        <dbReference type="ARBA" id="ARBA00022679"/>
    </source>
</evidence>
<dbReference type="PhylomeDB" id="A0A060SX06"/>
<feature type="region of interest" description="Disordered" evidence="11">
    <location>
        <begin position="200"/>
        <end position="224"/>
    </location>
</feature>
<dbReference type="InterPro" id="IPR050743">
    <property type="entry name" value="2-oxoacid_DH_E2_comp"/>
</dbReference>
<keyword evidence="8 10" id="KW-0012">Acyltransferase</keyword>
<comment type="subcellular location">
    <subcellularLocation>
        <location evidence="2">Mitochondrion matrix</location>
    </subcellularLocation>
</comment>
<evidence type="ECO:0000256" key="9">
    <source>
        <dbReference type="ARBA" id="ARBA00051775"/>
    </source>
</evidence>
<keyword evidence="5 10" id="KW-0450">Lipoyl</keyword>
<dbReference type="GO" id="GO:0045333">
    <property type="term" value="P:cellular respiration"/>
    <property type="evidence" value="ECO:0007669"/>
    <property type="project" value="UniProtKB-ARBA"/>
</dbReference>
<dbReference type="SUPFAM" id="SSF51230">
    <property type="entry name" value="Single hybrid motif"/>
    <property type="match status" value="1"/>
</dbReference>
<sequence>MFRLARCRAIRPCRSFHTTRYLNALRPFLLADIGEGIKECEVIQWFVEPGAKIEEFDPICEVQSDKASVEITSRFDGVIKKLYYEPGQMAHVGKPLVDIDVNDDSAAAAQEQEVPVEEATKPAKSATEEKIESVAEQAEFKPKSSEETVAAHQNGTTLATLATPAVRRICRELNIDIASVKGTGKDGRVMKEDVLNFSKAAEAPVSSEPAPSAQPTPSAAPPSAEEKIMPLTPIQKQMFKTMTNSLSIPHFLYTDEVNMDRLIQLRKAINDDLKAQGGPVAKVSFMPFFIKALSLSLNKYPILNSRVTFQDGKPMLLHRPVHNIGIAMDTPQGLIVPNIKDVASKSLIEVAGELQRLQQLGAQGKLGPADLKGGTITLSNIGNVGGAYVAPVIVDSEVAIVGLGKSKVLPRYDEEMNVVPQTILNTSWSGDHRVVDGMTMARMVDQWKRYVEHPEKMLVQLR</sequence>
<dbReference type="GO" id="GO:0043754">
    <property type="term" value="F:dihydrolipoamide branched chain acyltransferase activity"/>
    <property type="evidence" value="ECO:0007669"/>
    <property type="project" value="UniProtKB-EC"/>
</dbReference>
<proteinExistence type="inferred from homology"/>
<reference evidence="15" key="2">
    <citation type="submission" date="2014-06" db="EMBL/GenBank/DDBJ databases">
        <title>The complete genome of Blastobotrys (Arxula) adeninivorans LS3 - a yeast of biotechnological interest.</title>
        <authorList>
            <person name="Kunze G."/>
            <person name="Gaillardin C."/>
            <person name="Czernicka M."/>
            <person name="Durrens P."/>
            <person name="Martin T."/>
            <person name="Boer E."/>
            <person name="Gabaldon T."/>
            <person name="Cruz J."/>
            <person name="Talla E."/>
            <person name="Marck C."/>
            <person name="Goffeau A."/>
            <person name="Barbe V."/>
            <person name="Baret P."/>
            <person name="Baronian K."/>
            <person name="Beier S."/>
            <person name="Bleykasten C."/>
            <person name="Bode R."/>
            <person name="Casaregola S."/>
            <person name="Despons L."/>
            <person name="Fairhead C."/>
            <person name="Giersberg M."/>
            <person name="Gierski P."/>
            <person name="Hahnel U."/>
            <person name="Hartmann A."/>
            <person name="Jankowska D."/>
            <person name="Jubin C."/>
            <person name="Jung P."/>
            <person name="Lafontaine I."/>
            <person name="Leh-Louis V."/>
            <person name="Lemaire M."/>
            <person name="Marcet-Houben M."/>
            <person name="Mascher M."/>
            <person name="Morel G."/>
            <person name="Richard G.-F."/>
            <person name="Riechen J."/>
            <person name="Sacerdot C."/>
            <person name="Sarkar A."/>
            <person name="Savel G."/>
            <person name="Schacherer J."/>
            <person name="Sherman D."/>
            <person name="Straub M.-L."/>
            <person name="Stein N."/>
            <person name="Thierry A."/>
            <person name="Trautwein-Schult A."/>
            <person name="Westhof E."/>
            <person name="Worch S."/>
            <person name="Dujon B."/>
            <person name="Souciet J.-L."/>
            <person name="Wincker P."/>
            <person name="Scholz U."/>
            <person name="Neuveglise N."/>
        </authorList>
    </citation>
    <scope>NUCLEOTIDE SEQUENCE</scope>
    <source>
        <strain evidence="15">LS3</strain>
    </source>
</reference>
<dbReference type="EMBL" id="HG937691">
    <property type="protein sequence ID" value="CDP33233.1"/>
    <property type="molecule type" value="Genomic_DNA"/>
</dbReference>
<dbReference type="PANTHER" id="PTHR43178:SF5">
    <property type="entry name" value="LIPOAMIDE ACYLTRANSFERASE COMPONENT OF BRANCHED-CHAIN ALPHA-KETO ACID DEHYDROGENASE COMPLEX, MITOCHONDRIAL"/>
    <property type="match status" value="1"/>
</dbReference>
<feature type="domain" description="2-oxoacid dehydrogenase acyltransferase catalytic" evidence="12">
    <location>
        <begin position="225"/>
        <end position="458"/>
    </location>
</feature>
<dbReference type="FunFam" id="3.30.559.10:FF:000027">
    <property type="entry name" value="Dihydrolipoamide acetyltransferase component of pyruvate dehydrogenase complex"/>
    <property type="match status" value="1"/>
</dbReference>
<keyword evidence="4 10" id="KW-0808">Transferase</keyword>
<dbReference type="GO" id="GO:0005759">
    <property type="term" value="C:mitochondrial matrix"/>
    <property type="evidence" value="ECO:0007669"/>
    <property type="project" value="UniProtKB-SubCell"/>
</dbReference>
<dbReference type="Gene3D" id="3.30.559.10">
    <property type="entry name" value="Chloramphenicol acetyltransferase-like domain"/>
    <property type="match status" value="1"/>
</dbReference>
<dbReference type="InterPro" id="IPR023213">
    <property type="entry name" value="CAT-like_dom_sf"/>
</dbReference>
<evidence type="ECO:0000256" key="2">
    <source>
        <dbReference type="ARBA" id="ARBA00004305"/>
    </source>
</evidence>
<feature type="compositionally biased region" description="Basic and acidic residues" evidence="11">
    <location>
        <begin position="118"/>
        <end position="129"/>
    </location>
</feature>
<evidence type="ECO:0000313" key="15">
    <source>
        <dbReference type="EMBL" id="CDP33233.1"/>
    </source>
</evidence>
<dbReference type="FunFam" id="4.10.320.10:FF:000002">
    <property type="entry name" value="Dihydrolipoamide acetyltransferase component of pyruvate dehydrogenase complex"/>
    <property type="match status" value="1"/>
</dbReference>
<evidence type="ECO:0000256" key="3">
    <source>
        <dbReference type="ARBA" id="ARBA00007317"/>
    </source>
</evidence>
<dbReference type="InterPro" id="IPR001078">
    <property type="entry name" value="2-oxoacid_DH_actylTfrase"/>
</dbReference>
<evidence type="ECO:0000256" key="11">
    <source>
        <dbReference type="SAM" id="MobiDB-lite"/>
    </source>
</evidence>
<dbReference type="Gene3D" id="4.10.320.10">
    <property type="entry name" value="E3-binding domain"/>
    <property type="match status" value="1"/>
</dbReference>
<dbReference type="GO" id="GO:0031405">
    <property type="term" value="F:lipoic acid binding"/>
    <property type="evidence" value="ECO:0007669"/>
    <property type="project" value="TreeGrafter"/>
</dbReference>
<keyword evidence="7" id="KW-0496">Mitochondrion</keyword>
<name>A0A060SX06_BLAAD</name>
<evidence type="ECO:0000256" key="1">
    <source>
        <dbReference type="ARBA" id="ARBA00001938"/>
    </source>
</evidence>
<evidence type="ECO:0000259" key="13">
    <source>
        <dbReference type="Pfam" id="PF00364"/>
    </source>
</evidence>
<dbReference type="SUPFAM" id="SSF47005">
    <property type="entry name" value="Peripheral subunit-binding domain of 2-oxo acid dehydrogenase complex"/>
    <property type="match status" value="1"/>
</dbReference>
<dbReference type="GO" id="GO:0005829">
    <property type="term" value="C:cytosol"/>
    <property type="evidence" value="ECO:0007669"/>
    <property type="project" value="UniProtKB-ARBA"/>
</dbReference>
<keyword evidence="6" id="KW-0809">Transit peptide</keyword>
<dbReference type="Pfam" id="PF00198">
    <property type="entry name" value="2-oxoacid_dh"/>
    <property type="match status" value="1"/>
</dbReference>
<dbReference type="Pfam" id="PF02817">
    <property type="entry name" value="E3_binding"/>
    <property type="match status" value="1"/>
</dbReference>